<dbReference type="RefSeq" id="WP_044038201.1">
    <property type="nucleotide sequence ID" value="NZ_HG917868.1"/>
</dbReference>
<dbReference type="PANTHER" id="PTHR34982">
    <property type="entry name" value="YOP PROTEINS TRANSLOCATION PROTEIN L"/>
    <property type="match status" value="1"/>
</dbReference>
<dbReference type="AlphaFoldDB" id="W6RVS1"/>
<protein>
    <submittedName>
        <fullName evidence="4">Flagellar assembly protein FliH</fullName>
    </submittedName>
</protein>
<dbReference type="STRING" id="1216932.CM240_1643"/>
<accession>W6RVS1</accession>
<gene>
    <name evidence="4" type="ORF">CM240_1643</name>
</gene>
<dbReference type="GO" id="GO:0005829">
    <property type="term" value="C:cytosol"/>
    <property type="evidence" value="ECO:0007669"/>
    <property type="project" value="TreeGrafter"/>
</dbReference>
<feature type="coiled-coil region" evidence="3">
    <location>
        <begin position="42"/>
        <end position="91"/>
    </location>
</feature>
<dbReference type="InterPro" id="IPR051472">
    <property type="entry name" value="T3SS_Stator/FliH"/>
</dbReference>
<organism evidence="4 5">
    <name type="scientific">Clostridium bornimense</name>
    <dbReference type="NCBI Taxonomy" id="1216932"/>
    <lineage>
        <taxon>Bacteria</taxon>
        <taxon>Bacillati</taxon>
        <taxon>Bacillota</taxon>
        <taxon>Clostridia</taxon>
        <taxon>Eubacteriales</taxon>
        <taxon>Clostridiaceae</taxon>
        <taxon>Clostridium</taxon>
    </lineage>
</organism>
<dbReference type="PATRIC" id="fig|1216932.3.peg.1636"/>
<evidence type="ECO:0000313" key="4">
    <source>
        <dbReference type="EMBL" id="CDM68801.1"/>
    </source>
</evidence>
<dbReference type="PANTHER" id="PTHR34982:SF1">
    <property type="entry name" value="FLAGELLAR ASSEMBLY PROTEIN FLIH"/>
    <property type="match status" value="1"/>
</dbReference>
<keyword evidence="3" id="KW-0175">Coiled coil</keyword>
<dbReference type="HOGENOM" id="CLU_1118632_0_0_9"/>
<keyword evidence="4" id="KW-0966">Cell projection</keyword>
<proteinExistence type="predicted"/>
<dbReference type="KEGG" id="clt:CM240_1643"/>
<dbReference type="EMBL" id="HG917868">
    <property type="protein sequence ID" value="CDM68801.1"/>
    <property type="molecule type" value="Genomic_DNA"/>
</dbReference>
<reference evidence="4 5" key="1">
    <citation type="submission" date="2013-11" db="EMBL/GenBank/DDBJ databases">
        <title>Complete genome sequence of Clostridum sp. M2/40.</title>
        <authorList>
            <person name="Wibberg D."/>
            <person name="Puehler A."/>
            <person name="Schlueter A."/>
        </authorList>
    </citation>
    <scope>NUCLEOTIDE SEQUENCE [LARGE SCALE GENOMIC DNA]</scope>
    <source>
        <strain evidence="5">M2/40</strain>
    </source>
</reference>
<evidence type="ECO:0000313" key="5">
    <source>
        <dbReference type="Proteomes" id="UP000019426"/>
    </source>
</evidence>
<keyword evidence="4" id="KW-0969">Cilium</keyword>
<evidence type="ECO:0000256" key="2">
    <source>
        <dbReference type="ARBA" id="ARBA00022927"/>
    </source>
</evidence>
<dbReference type="GO" id="GO:0015031">
    <property type="term" value="P:protein transport"/>
    <property type="evidence" value="ECO:0007669"/>
    <property type="project" value="UniProtKB-KW"/>
</dbReference>
<keyword evidence="2" id="KW-0653">Protein transport</keyword>
<name>W6RVS1_9CLOT</name>
<evidence type="ECO:0000256" key="1">
    <source>
        <dbReference type="ARBA" id="ARBA00022448"/>
    </source>
</evidence>
<keyword evidence="4" id="KW-0282">Flagellum</keyword>
<keyword evidence="1" id="KW-0813">Transport</keyword>
<evidence type="ECO:0000256" key="3">
    <source>
        <dbReference type="SAM" id="Coils"/>
    </source>
</evidence>
<dbReference type="Proteomes" id="UP000019426">
    <property type="component" value="Chromosome M2/40_rep1"/>
</dbReference>
<dbReference type="eggNOG" id="COG1317">
    <property type="taxonomic scope" value="Bacteria"/>
</dbReference>
<keyword evidence="5" id="KW-1185">Reference proteome</keyword>
<sequence length="248" mass="28681">MLLSSNVIRNTSIGEPKEIITKGEIVLNDELEITKEEMDILHDDVSESTEIIEEMLKNAENESRLILEKAEEEKNKILEEARNEASIIRQKSYKEGYEKGIAEGNEVAKNLISEAEKRSDEIVLNANVVYKQYLSSKEDDIKKIIIEGYENIFLKAFNEEDILDNILYSQLEETMNGEVFYIKVNEKYYSHLIEKKNEWEHLLHNMEINIIEDNHIEDGAGIIIGEKGKVEINLNSSLDEIKNVIENY</sequence>